<reference evidence="3" key="1">
    <citation type="submission" date="2022-11" db="UniProtKB">
        <authorList>
            <consortium name="WormBaseParasite"/>
        </authorList>
    </citation>
    <scope>IDENTIFICATION</scope>
</reference>
<dbReference type="AlphaFoldDB" id="A0A914QZU3"/>
<feature type="compositionally biased region" description="Low complexity" evidence="1">
    <location>
        <begin position="1"/>
        <end position="15"/>
    </location>
</feature>
<evidence type="ECO:0000313" key="3">
    <source>
        <dbReference type="WBParaSite" id="PDA_v2.g4605.t1"/>
    </source>
</evidence>
<proteinExistence type="predicted"/>
<protein>
    <submittedName>
        <fullName evidence="3">Uncharacterized protein</fullName>
    </submittedName>
</protein>
<evidence type="ECO:0000256" key="1">
    <source>
        <dbReference type="SAM" id="MobiDB-lite"/>
    </source>
</evidence>
<sequence>MDTSESEGPASSSSASKRKRSASGDSSAVIPAKRLLFTAPNRRYDFDFPDSVIFYIAKNPTSAKLYKKLIETCKYFFWKNPILVTYYLTYKDNEMKASFSEYKRPICSKNVPYKFWVTGSCNTGSDANSSFKNDLFSSFLPRIYRCEIDVLTLHDQKLTTDEFLFITAKTGGVRFSDLTVVNRDGKEIAFEKLVELIPEVHSFNYYFKNNDKTVTAKTVKEMLKLPHLQNNVRFSLCNVPEAFDIEFFFAHIKKSKGIFCLEFPGALSVDYQSRLEAIIDELIQTRTFDYIPPFISYPEMDDEKYHKLSKVCYQNGFPFLFYP</sequence>
<keyword evidence="2" id="KW-1185">Reference proteome</keyword>
<organism evidence="2 3">
    <name type="scientific">Panagrolaimus davidi</name>
    <dbReference type="NCBI Taxonomy" id="227884"/>
    <lineage>
        <taxon>Eukaryota</taxon>
        <taxon>Metazoa</taxon>
        <taxon>Ecdysozoa</taxon>
        <taxon>Nematoda</taxon>
        <taxon>Chromadorea</taxon>
        <taxon>Rhabditida</taxon>
        <taxon>Tylenchina</taxon>
        <taxon>Panagrolaimomorpha</taxon>
        <taxon>Panagrolaimoidea</taxon>
        <taxon>Panagrolaimidae</taxon>
        <taxon>Panagrolaimus</taxon>
    </lineage>
</organism>
<evidence type="ECO:0000313" key="2">
    <source>
        <dbReference type="Proteomes" id="UP000887578"/>
    </source>
</evidence>
<feature type="region of interest" description="Disordered" evidence="1">
    <location>
        <begin position="1"/>
        <end position="25"/>
    </location>
</feature>
<name>A0A914QZU3_9BILA</name>
<accession>A0A914QZU3</accession>
<dbReference type="WBParaSite" id="PDA_v2.g4605.t1">
    <property type="protein sequence ID" value="PDA_v2.g4605.t1"/>
    <property type="gene ID" value="PDA_v2.g4605"/>
</dbReference>
<dbReference type="Proteomes" id="UP000887578">
    <property type="component" value="Unplaced"/>
</dbReference>